<evidence type="ECO:0000313" key="2">
    <source>
        <dbReference type="EMBL" id="KIG14436.1"/>
    </source>
</evidence>
<sequence length="87" mass="9110">MDNQDAGFPHRRAAYHATHSGPGLQLRQPHARAPSGEGHPRPDLRAWCMRGGSALAHAADASTPARGAEYDAGDGRRNCAIPGSQGS</sequence>
<organism evidence="2 3">
    <name type="scientific">Enhygromyxa salina</name>
    <dbReference type="NCBI Taxonomy" id="215803"/>
    <lineage>
        <taxon>Bacteria</taxon>
        <taxon>Pseudomonadati</taxon>
        <taxon>Myxococcota</taxon>
        <taxon>Polyangia</taxon>
        <taxon>Nannocystales</taxon>
        <taxon>Nannocystaceae</taxon>
        <taxon>Enhygromyxa</taxon>
    </lineage>
</organism>
<protein>
    <submittedName>
        <fullName evidence="2">Uncharacterized protein</fullName>
    </submittedName>
</protein>
<dbReference type="EMBL" id="JMCC02000073">
    <property type="protein sequence ID" value="KIG14436.1"/>
    <property type="molecule type" value="Genomic_DNA"/>
</dbReference>
<reference evidence="2 3" key="1">
    <citation type="submission" date="2014-12" db="EMBL/GenBank/DDBJ databases">
        <title>Genome assembly of Enhygromyxa salina DSM 15201.</title>
        <authorList>
            <person name="Sharma G."/>
            <person name="Subramanian S."/>
        </authorList>
    </citation>
    <scope>NUCLEOTIDE SEQUENCE [LARGE SCALE GENOMIC DNA]</scope>
    <source>
        <strain evidence="2 3">DSM 15201</strain>
    </source>
</reference>
<proteinExistence type="predicted"/>
<evidence type="ECO:0000256" key="1">
    <source>
        <dbReference type="SAM" id="MobiDB-lite"/>
    </source>
</evidence>
<dbReference type="Proteomes" id="UP000031599">
    <property type="component" value="Unassembled WGS sequence"/>
</dbReference>
<comment type="caution">
    <text evidence="2">The sequence shown here is derived from an EMBL/GenBank/DDBJ whole genome shotgun (WGS) entry which is preliminary data.</text>
</comment>
<feature type="region of interest" description="Disordered" evidence="1">
    <location>
        <begin position="59"/>
        <end position="87"/>
    </location>
</feature>
<evidence type="ECO:0000313" key="3">
    <source>
        <dbReference type="Proteomes" id="UP000031599"/>
    </source>
</evidence>
<dbReference type="AlphaFoldDB" id="A0A0C2CTE3"/>
<name>A0A0C2CTE3_9BACT</name>
<feature type="region of interest" description="Disordered" evidence="1">
    <location>
        <begin position="1"/>
        <end position="44"/>
    </location>
</feature>
<gene>
    <name evidence="2" type="ORF">DB30_06779</name>
</gene>
<accession>A0A0C2CTE3</accession>